<dbReference type="InterPro" id="IPR016181">
    <property type="entry name" value="Acyl_CoA_acyltransferase"/>
</dbReference>
<dbReference type="STRING" id="1618350.UR67_C0002G0128"/>
<reference evidence="2 3" key="1">
    <citation type="journal article" date="2015" name="Nature">
        <title>rRNA introns, odd ribosomes, and small enigmatic genomes across a large radiation of phyla.</title>
        <authorList>
            <person name="Brown C.T."/>
            <person name="Hug L.A."/>
            <person name="Thomas B.C."/>
            <person name="Sharon I."/>
            <person name="Castelle C.J."/>
            <person name="Singh A."/>
            <person name="Wilkins M.J."/>
            <person name="Williams K.H."/>
            <person name="Banfield J.F."/>
        </authorList>
    </citation>
    <scope>NUCLEOTIDE SEQUENCE [LARGE SCALE GENOMIC DNA]</scope>
</reference>
<evidence type="ECO:0000313" key="2">
    <source>
        <dbReference type="EMBL" id="KKP70008.1"/>
    </source>
</evidence>
<feature type="domain" description="N-acetyltransferase" evidence="1">
    <location>
        <begin position="1"/>
        <end position="132"/>
    </location>
</feature>
<comment type="caution">
    <text evidence="2">The sequence shown here is derived from an EMBL/GenBank/DDBJ whole genome shotgun (WGS) entry which is preliminary data.</text>
</comment>
<dbReference type="CDD" id="cd04301">
    <property type="entry name" value="NAT_SF"/>
    <property type="match status" value="1"/>
</dbReference>
<dbReference type="GO" id="GO:0016747">
    <property type="term" value="F:acyltransferase activity, transferring groups other than amino-acyl groups"/>
    <property type="evidence" value="ECO:0007669"/>
    <property type="project" value="InterPro"/>
</dbReference>
<protein>
    <submittedName>
        <fullName evidence="2">GCN5-related N-acetyltransferase</fullName>
    </submittedName>
</protein>
<sequence>MPGCNEHYVAHILRDHPDFVPELDYVAVVDDKVVGSIMYTKSYIVDEENNKIDTLTFGPLCVLPAFQRQGIGTALINKTKEIAIKNKVKAIIVLGCPYNYCKHGFKNCIDYQISNSEGKYPYGQLVLELEKGFFGKKKWKFFYSKAYDLDEKKAEEFDKNFQEKEKKYQPSQTEFTIAVRAYLG</sequence>
<keyword evidence="2" id="KW-0808">Transferase</keyword>
<dbReference type="AlphaFoldDB" id="A0A0G0BKN6"/>
<dbReference type="Proteomes" id="UP000034581">
    <property type="component" value="Unassembled WGS sequence"/>
</dbReference>
<name>A0A0G0BKN6_UNCC3</name>
<dbReference type="Gene3D" id="3.40.630.30">
    <property type="match status" value="1"/>
</dbReference>
<dbReference type="PROSITE" id="PS51186">
    <property type="entry name" value="GNAT"/>
    <property type="match status" value="1"/>
</dbReference>
<evidence type="ECO:0000259" key="1">
    <source>
        <dbReference type="PROSITE" id="PS51186"/>
    </source>
</evidence>
<evidence type="ECO:0000313" key="3">
    <source>
        <dbReference type="Proteomes" id="UP000034581"/>
    </source>
</evidence>
<dbReference type="InterPro" id="IPR000182">
    <property type="entry name" value="GNAT_dom"/>
</dbReference>
<accession>A0A0G0BKN6</accession>
<gene>
    <name evidence="2" type="ORF">UR67_C0002G0128</name>
</gene>
<dbReference type="EMBL" id="LBQB01000002">
    <property type="protein sequence ID" value="KKP70008.1"/>
    <property type="molecule type" value="Genomic_DNA"/>
</dbReference>
<proteinExistence type="predicted"/>
<dbReference type="Pfam" id="PF00583">
    <property type="entry name" value="Acetyltransf_1"/>
    <property type="match status" value="1"/>
</dbReference>
<dbReference type="SUPFAM" id="SSF55729">
    <property type="entry name" value="Acyl-CoA N-acyltransferases (Nat)"/>
    <property type="match status" value="1"/>
</dbReference>
<dbReference type="PATRIC" id="fig|1618350.3.peg.434"/>
<organism evidence="2 3">
    <name type="scientific">candidate division CPR3 bacterium GW2011_GWF2_35_18</name>
    <dbReference type="NCBI Taxonomy" id="1618350"/>
    <lineage>
        <taxon>Bacteria</taxon>
        <taxon>Bacteria division CPR3</taxon>
    </lineage>
</organism>